<evidence type="ECO:0000256" key="2">
    <source>
        <dbReference type="ARBA" id="ARBA00004651"/>
    </source>
</evidence>
<keyword evidence="13 14" id="KW-0472">Membrane</keyword>
<dbReference type="SUPFAM" id="SSF158472">
    <property type="entry name" value="HAMP domain-like"/>
    <property type="match status" value="1"/>
</dbReference>
<keyword evidence="4" id="KW-1003">Cell membrane</keyword>
<dbReference type="SMART" id="SM00304">
    <property type="entry name" value="HAMP"/>
    <property type="match status" value="1"/>
</dbReference>
<sequence>MTIRKRLFLAMAALIALMGLIFAGLTLFVVRGVIIHIPIADRSEEVRAIADQIGNYFLENGSSWENTLRDERLKSLLGERKADSMLLLSADGSVVLHAGGESAEMIRRLGMHERIELDGMRIADLYYYVEEAARLKIIQLGVGNSVTILLLAAVAVVGLIALAAAWRMARRLTEPIHTLMPAIERLGAGELGVQAPVTTRDEYGRLAAAFNAMSTQLMRYETARRNQTADIAHELRTPLAIMQGQLEELQLRGEAVRPETLLPLQDELIRLNRLVGDLHHLSLAEANKLRLDRRRVNLADLLGRIAERAGTEAAARGIRIRLEAAPELPDADVDPHRMTQVFLNIIMNAVRHSPDGGTVTVDVRAESSVGGGDSRGNGAMLRVAIADEGPGIAPEHLPHIFDRFYRADDDRSRGTGGMGLGLSIAKAFVQAHGGTIEAESEHGAGTRFIVRVPAWTRDGCGPGRTVL</sequence>
<protein>
    <recommendedName>
        <fullName evidence="3">histidine kinase</fullName>
        <ecNumber evidence="3">2.7.13.3</ecNumber>
    </recommendedName>
</protein>
<dbReference type="InterPro" id="IPR036890">
    <property type="entry name" value="HATPase_C_sf"/>
</dbReference>
<dbReference type="PANTHER" id="PTHR45436:SF5">
    <property type="entry name" value="SENSOR HISTIDINE KINASE TRCS"/>
    <property type="match status" value="1"/>
</dbReference>
<evidence type="ECO:0000256" key="13">
    <source>
        <dbReference type="ARBA" id="ARBA00023136"/>
    </source>
</evidence>
<dbReference type="SMART" id="SM00388">
    <property type="entry name" value="HisKA"/>
    <property type="match status" value="1"/>
</dbReference>
<keyword evidence="10" id="KW-0067">ATP-binding</keyword>
<evidence type="ECO:0000256" key="1">
    <source>
        <dbReference type="ARBA" id="ARBA00000085"/>
    </source>
</evidence>
<dbReference type="SUPFAM" id="SSF55874">
    <property type="entry name" value="ATPase domain of HSP90 chaperone/DNA topoisomerase II/histidine kinase"/>
    <property type="match status" value="1"/>
</dbReference>
<dbReference type="RefSeq" id="WP_213485190.1">
    <property type="nucleotide sequence ID" value="NZ_CAJRAY010000077.1"/>
</dbReference>
<dbReference type="PROSITE" id="PS50109">
    <property type="entry name" value="HIS_KIN"/>
    <property type="match status" value="1"/>
</dbReference>
<reference evidence="17 18" key="1">
    <citation type="submission" date="2021-04" db="EMBL/GenBank/DDBJ databases">
        <authorList>
            <person name="Rakotoarivonina H."/>
        </authorList>
    </citation>
    <scope>NUCLEOTIDE SEQUENCE [LARGE SCALE GENOMIC DNA]</scope>
    <source>
        <strain evidence="17 18">XE</strain>
    </source>
</reference>
<dbReference type="Gene3D" id="3.30.565.10">
    <property type="entry name" value="Histidine kinase-like ATPase, C-terminal domain"/>
    <property type="match status" value="1"/>
</dbReference>
<evidence type="ECO:0000256" key="9">
    <source>
        <dbReference type="ARBA" id="ARBA00022777"/>
    </source>
</evidence>
<dbReference type="Gene3D" id="6.10.340.10">
    <property type="match status" value="1"/>
</dbReference>
<evidence type="ECO:0000256" key="6">
    <source>
        <dbReference type="ARBA" id="ARBA00022679"/>
    </source>
</evidence>
<evidence type="ECO:0000256" key="14">
    <source>
        <dbReference type="SAM" id="Phobius"/>
    </source>
</evidence>
<dbReference type="InterPro" id="IPR003661">
    <property type="entry name" value="HisK_dim/P_dom"/>
</dbReference>
<evidence type="ECO:0000256" key="10">
    <source>
        <dbReference type="ARBA" id="ARBA00022840"/>
    </source>
</evidence>
<dbReference type="InterPro" id="IPR036097">
    <property type="entry name" value="HisK_dim/P_sf"/>
</dbReference>
<evidence type="ECO:0000256" key="5">
    <source>
        <dbReference type="ARBA" id="ARBA00022553"/>
    </source>
</evidence>
<dbReference type="InterPro" id="IPR050428">
    <property type="entry name" value="TCS_sensor_his_kinase"/>
</dbReference>
<comment type="caution">
    <text evidence="17">The sequence shown here is derived from an EMBL/GenBank/DDBJ whole genome shotgun (WGS) entry which is preliminary data.</text>
</comment>
<dbReference type="Gene3D" id="1.10.287.130">
    <property type="match status" value="1"/>
</dbReference>
<keyword evidence="11 14" id="KW-1133">Transmembrane helix</keyword>
<keyword evidence="18" id="KW-1185">Reference proteome</keyword>
<evidence type="ECO:0000256" key="3">
    <source>
        <dbReference type="ARBA" id="ARBA00012438"/>
    </source>
</evidence>
<dbReference type="Pfam" id="PF00672">
    <property type="entry name" value="HAMP"/>
    <property type="match status" value="1"/>
</dbReference>
<evidence type="ECO:0000259" key="16">
    <source>
        <dbReference type="PROSITE" id="PS50885"/>
    </source>
</evidence>
<gene>
    <name evidence="17" type="primary">txxe 2483-baeS2</name>
    <name evidence="17" type="ORF">TXXE_14190</name>
</gene>
<dbReference type="CDD" id="cd00075">
    <property type="entry name" value="HATPase"/>
    <property type="match status" value="1"/>
</dbReference>
<comment type="subcellular location">
    <subcellularLocation>
        <location evidence="2">Cell membrane</location>
        <topology evidence="2">Multi-pass membrane protein</topology>
    </subcellularLocation>
</comment>
<organism evidence="17 18">
    <name type="scientific">Thermobacillus xylanilyticus</name>
    <dbReference type="NCBI Taxonomy" id="76633"/>
    <lineage>
        <taxon>Bacteria</taxon>
        <taxon>Bacillati</taxon>
        <taxon>Bacillota</taxon>
        <taxon>Bacilli</taxon>
        <taxon>Bacillales</taxon>
        <taxon>Paenibacillaceae</taxon>
        <taxon>Thermobacillus</taxon>
    </lineage>
</organism>
<evidence type="ECO:0000256" key="12">
    <source>
        <dbReference type="ARBA" id="ARBA00023012"/>
    </source>
</evidence>
<dbReference type="EMBL" id="CAJRAY010000077">
    <property type="protein sequence ID" value="CAG5090517.1"/>
    <property type="molecule type" value="Genomic_DNA"/>
</dbReference>
<proteinExistence type="predicted"/>
<evidence type="ECO:0000259" key="15">
    <source>
        <dbReference type="PROSITE" id="PS50109"/>
    </source>
</evidence>
<dbReference type="Pfam" id="PF00512">
    <property type="entry name" value="HisKA"/>
    <property type="match status" value="1"/>
</dbReference>
<feature type="domain" description="Histidine kinase" evidence="15">
    <location>
        <begin position="230"/>
        <end position="456"/>
    </location>
</feature>
<dbReference type="SUPFAM" id="SSF47384">
    <property type="entry name" value="Homodimeric domain of signal transducing histidine kinase"/>
    <property type="match status" value="1"/>
</dbReference>
<dbReference type="CDD" id="cd06225">
    <property type="entry name" value="HAMP"/>
    <property type="match status" value="1"/>
</dbReference>
<dbReference type="InterPro" id="IPR004358">
    <property type="entry name" value="Sig_transdc_His_kin-like_C"/>
</dbReference>
<evidence type="ECO:0000256" key="11">
    <source>
        <dbReference type="ARBA" id="ARBA00022989"/>
    </source>
</evidence>
<feature type="domain" description="HAMP" evidence="16">
    <location>
        <begin position="170"/>
        <end position="222"/>
    </location>
</feature>
<evidence type="ECO:0000256" key="7">
    <source>
        <dbReference type="ARBA" id="ARBA00022692"/>
    </source>
</evidence>
<dbReference type="GO" id="GO:0016301">
    <property type="term" value="F:kinase activity"/>
    <property type="evidence" value="ECO:0007669"/>
    <property type="project" value="UniProtKB-KW"/>
</dbReference>
<evidence type="ECO:0000256" key="8">
    <source>
        <dbReference type="ARBA" id="ARBA00022741"/>
    </source>
</evidence>
<keyword evidence="12" id="KW-0902">Two-component regulatory system</keyword>
<keyword evidence="5" id="KW-0597">Phosphoprotein</keyword>
<keyword evidence="7 14" id="KW-0812">Transmembrane</keyword>
<dbReference type="PANTHER" id="PTHR45436">
    <property type="entry name" value="SENSOR HISTIDINE KINASE YKOH"/>
    <property type="match status" value="1"/>
</dbReference>
<evidence type="ECO:0000313" key="18">
    <source>
        <dbReference type="Proteomes" id="UP000681526"/>
    </source>
</evidence>
<dbReference type="InterPro" id="IPR003594">
    <property type="entry name" value="HATPase_dom"/>
</dbReference>
<name>A0ABM8V6F2_THEXY</name>
<dbReference type="Pfam" id="PF02518">
    <property type="entry name" value="HATPase_c"/>
    <property type="match status" value="1"/>
</dbReference>
<dbReference type="EC" id="2.7.13.3" evidence="3"/>
<dbReference type="Proteomes" id="UP000681526">
    <property type="component" value="Unassembled WGS sequence"/>
</dbReference>
<keyword evidence="6 17" id="KW-0808">Transferase</keyword>
<dbReference type="InterPro" id="IPR005467">
    <property type="entry name" value="His_kinase_dom"/>
</dbReference>
<dbReference type="SMART" id="SM00387">
    <property type="entry name" value="HATPase_c"/>
    <property type="match status" value="1"/>
</dbReference>
<keyword evidence="9 17" id="KW-0418">Kinase</keyword>
<dbReference type="PRINTS" id="PR00344">
    <property type="entry name" value="BCTRLSENSOR"/>
</dbReference>
<dbReference type="PROSITE" id="PS50885">
    <property type="entry name" value="HAMP"/>
    <property type="match status" value="1"/>
</dbReference>
<comment type="catalytic activity">
    <reaction evidence="1">
        <text>ATP + protein L-histidine = ADP + protein N-phospho-L-histidine.</text>
        <dbReference type="EC" id="2.7.13.3"/>
    </reaction>
</comment>
<dbReference type="InterPro" id="IPR003660">
    <property type="entry name" value="HAMP_dom"/>
</dbReference>
<dbReference type="CDD" id="cd00082">
    <property type="entry name" value="HisKA"/>
    <property type="match status" value="1"/>
</dbReference>
<feature type="transmembrane region" description="Helical" evidence="14">
    <location>
        <begin position="146"/>
        <end position="166"/>
    </location>
</feature>
<keyword evidence="8" id="KW-0547">Nucleotide-binding</keyword>
<accession>A0ABM8V6F2</accession>
<evidence type="ECO:0000313" key="17">
    <source>
        <dbReference type="EMBL" id="CAG5090517.1"/>
    </source>
</evidence>
<evidence type="ECO:0000256" key="4">
    <source>
        <dbReference type="ARBA" id="ARBA00022475"/>
    </source>
</evidence>